<name>A0AA38U7Q0_9ASTR</name>
<sequence length="66" mass="7361">MCGGGDHDGCKYQAAFNAIQTQKHLQTTSITNRDAEKTIETGKQRSEAYQRTREDREDTPLDSVGT</sequence>
<feature type="compositionally biased region" description="Basic and acidic residues" evidence="1">
    <location>
        <begin position="33"/>
        <end position="59"/>
    </location>
</feature>
<evidence type="ECO:0000256" key="1">
    <source>
        <dbReference type="SAM" id="MobiDB-lite"/>
    </source>
</evidence>
<feature type="region of interest" description="Disordered" evidence="1">
    <location>
        <begin position="24"/>
        <end position="66"/>
    </location>
</feature>
<evidence type="ECO:0000313" key="2">
    <source>
        <dbReference type="EMBL" id="KAJ9568045.1"/>
    </source>
</evidence>
<comment type="caution">
    <text evidence="2">The sequence shown here is derived from an EMBL/GenBank/DDBJ whole genome shotgun (WGS) entry which is preliminary data.</text>
</comment>
<evidence type="ECO:0000313" key="3">
    <source>
        <dbReference type="Proteomes" id="UP001172457"/>
    </source>
</evidence>
<organism evidence="2 3">
    <name type="scientific">Centaurea solstitialis</name>
    <name type="common">yellow star-thistle</name>
    <dbReference type="NCBI Taxonomy" id="347529"/>
    <lineage>
        <taxon>Eukaryota</taxon>
        <taxon>Viridiplantae</taxon>
        <taxon>Streptophyta</taxon>
        <taxon>Embryophyta</taxon>
        <taxon>Tracheophyta</taxon>
        <taxon>Spermatophyta</taxon>
        <taxon>Magnoliopsida</taxon>
        <taxon>eudicotyledons</taxon>
        <taxon>Gunneridae</taxon>
        <taxon>Pentapetalae</taxon>
        <taxon>asterids</taxon>
        <taxon>campanulids</taxon>
        <taxon>Asterales</taxon>
        <taxon>Asteraceae</taxon>
        <taxon>Carduoideae</taxon>
        <taxon>Cardueae</taxon>
        <taxon>Centaureinae</taxon>
        <taxon>Centaurea</taxon>
    </lineage>
</organism>
<gene>
    <name evidence="2" type="ORF">OSB04_004011</name>
</gene>
<protein>
    <submittedName>
        <fullName evidence="2">Uncharacterized protein</fullName>
    </submittedName>
</protein>
<dbReference type="EMBL" id="JARYMX010000001">
    <property type="protein sequence ID" value="KAJ9568045.1"/>
    <property type="molecule type" value="Genomic_DNA"/>
</dbReference>
<accession>A0AA38U7Q0</accession>
<dbReference type="Proteomes" id="UP001172457">
    <property type="component" value="Chromosome 1"/>
</dbReference>
<proteinExistence type="predicted"/>
<dbReference type="AlphaFoldDB" id="A0AA38U7Q0"/>
<keyword evidence="3" id="KW-1185">Reference proteome</keyword>
<reference evidence="2" key="1">
    <citation type="submission" date="2023-03" db="EMBL/GenBank/DDBJ databases">
        <title>Chromosome-scale reference genome and RAD-based genetic map of yellow starthistle (Centaurea solstitialis) reveal putative structural variation and QTLs associated with invader traits.</title>
        <authorList>
            <person name="Reatini B."/>
            <person name="Cang F.A."/>
            <person name="Jiang Q."/>
            <person name="Mckibben M.T.W."/>
            <person name="Barker M.S."/>
            <person name="Rieseberg L.H."/>
            <person name="Dlugosch K.M."/>
        </authorList>
    </citation>
    <scope>NUCLEOTIDE SEQUENCE</scope>
    <source>
        <strain evidence="2">CAN-66</strain>
        <tissue evidence="2">Leaf</tissue>
    </source>
</reference>